<dbReference type="GO" id="GO:0015808">
    <property type="term" value="P:L-alanine transport"/>
    <property type="evidence" value="ECO:0007669"/>
    <property type="project" value="TreeGrafter"/>
</dbReference>
<reference evidence="11 12" key="1">
    <citation type="submission" date="2015-07" db="EMBL/GenBank/DDBJ databases">
        <title>Genome sequence of Ornatilinea apprima DSM 23815.</title>
        <authorList>
            <person name="Hemp J."/>
            <person name="Ward L.M."/>
            <person name="Pace L.A."/>
            <person name="Fischer W.W."/>
        </authorList>
    </citation>
    <scope>NUCLEOTIDE SEQUENCE [LARGE SCALE GENOMIC DNA]</scope>
    <source>
        <strain evidence="11 12">P3M-1</strain>
    </source>
</reference>
<evidence type="ECO:0000256" key="2">
    <source>
        <dbReference type="ARBA" id="ARBA00022448"/>
    </source>
</evidence>
<evidence type="ECO:0000313" key="11">
    <source>
        <dbReference type="EMBL" id="KPL80855.1"/>
    </source>
</evidence>
<feature type="transmembrane region" description="Helical" evidence="10">
    <location>
        <begin position="271"/>
        <end position="293"/>
    </location>
</feature>
<dbReference type="PANTHER" id="PTHR11795">
    <property type="entry name" value="BRANCHED-CHAIN AMINO ACID TRANSPORT SYSTEM PERMEASE PROTEIN LIVH"/>
    <property type="match status" value="1"/>
</dbReference>
<keyword evidence="12" id="KW-1185">Reference proteome</keyword>
<comment type="caution">
    <text evidence="11">The sequence shown here is derived from an EMBL/GenBank/DDBJ whole genome shotgun (WGS) entry which is preliminary data.</text>
</comment>
<comment type="similarity">
    <text evidence="9">Belongs to the binding-protein-dependent transport system permease family. LivHM subfamily.</text>
</comment>
<keyword evidence="5 10" id="KW-0812">Transmembrane</keyword>
<evidence type="ECO:0000256" key="7">
    <source>
        <dbReference type="ARBA" id="ARBA00022989"/>
    </source>
</evidence>
<keyword evidence="6" id="KW-0029">Amino-acid transport</keyword>
<dbReference type="InterPro" id="IPR001851">
    <property type="entry name" value="ABC_transp_permease"/>
</dbReference>
<dbReference type="GO" id="GO:0005304">
    <property type="term" value="F:L-valine transmembrane transporter activity"/>
    <property type="evidence" value="ECO:0007669"/>
    <property type="project" value="TreeGrafter"/>
</dbReference>
<dbReference type="PANTHER" id="PTHR11795:SF371">
    <property type="entry name" value="HIGH-AFFINITY BRANCHED-CHAIN AMINO ACID TRANSPORT SYSTEM PERMEASE PROTEIN LIVH"/>
    <property type="match status" value="1"/>
</dbReference>
<dbReference type="AlphaFoldDB" id="A0A0P6XDG5"/>
<dbReference type="GO" id="GO:0005886">
    <property type="term" value="C:plasma membrane"/>
    <property type="evidence" value="ECO:0007669"/>
    <property type="project" value="UniProtKB-SubCell"/>
</dbReference>
<sequence length="337" mass="36037">MAVRFYNVLTVDPFGADVWTRIAISGLILGGMYALIAIGYTLVYGILFMINFAHGEVMMIGSFGGYFAFEILKNIPMPTEADPKLTFINAQPVLSIIIAFLIGMSLASMSGYFLEKIAYRPLRGAPRLVPLISAIGASIFLQNAAQLLFGPQRRDYSNPDLLWRGSGWTVEIAGSPVIITYTGVFSFVLSILLMVGLYMLVQRTKLGRAMRAVAQDKKTAALMGINVNQIISQTFIISGALAGAAGVMWGIHNGLINHYVGFIPGIKAFTAAVLGGIGNIPGAMVGGLTLGILETLGPAALGIDFQLKDVIAFSILVLVLIFRPSGILGEALSEEKL</sequence>
<dbReference type="GO" id="GO:0015192">
    <property type="term" value="F:L-phenylalanine transmembrane transporter activity"/>
    <property type="evidence" value="ECO:0007669"/>
    <property type="project" value="TreeGrafter"/>
</dbReference>
<feature type="transmembrane region" description="Helical" evidence="10">
    <location>
        <begin position="178"/>
        <end position="201"/>
    </location>
</feature>
<evidence type="ECO:0000256" key="6">
    <source>
        <dbReference type="ARBA" id="ARBA00022970"/>
    </source>
</evidence>
<dbReference type="InterPro" id="IPR052157">
    <property type="entry name" value="BCAA_transport_permease"/>
</dbReference>
<name>A0A0P6XDG5_9CHLR</name>
<feature type="transmembrane region" description="Helical" evidence="10">
    <location>
        <begin position="87"/>
        <end position="107"/>
    </location>
</feature>
<keyword evidence="2" id="KW-0813">Transport</keyword>
<evidence type="ECO:0000256" key="3">
    <source>
        <dbReference type="ARBA" id="ARBA00022475"/>
    </source>
</evidence>
<organism evidence="11 12">
    <name type="scientific">Ornatilinea apprima</name>
    <dbReference type="NCBI Taxonomy" id="1134406"/>
    <lineage>
        <taxon>Bacteria</taxon>
        <taxon>Bacillati</taxon>
        <taxon>Chloroflexota</taxon>
        <taxon>Anaerolineae</taxon>
        <taxon>Anaerolineales</taxon>
        <taxon>Anaerolineaceae</taxon>
        <taxon>Ornatilinea</taxon>
    </lineage>
</organism>
<feature type="transmembrane region" description="Helical" evidence="10">
    <location>
        <begin position="128"/>
        <end position="149"/>
    </location>
</feature>
<dbReference type="GO" id="GO:0015188">
    <property type="term" value="F:L-isoleucine transmembrane transporter activity"/>
    <property type="evidence" value="ECO:0007669"/>
    <property type="project" value="TreeGrafter"/>
</dbReference>
<dbReference type="EMBL" id="LGCL01000003">
    <property type="protein sequence ID" value="KPL80855.1"/>
    <property type="molecule type" value="Genomic_DNA"/>
</dbReference>
<accession>A0A0P6XDG5</accession>
<feature type="transmembrane region" description="Helical" evidence="10">
    <location>
        <begin position="22"/>
        <end position="50"/>
    </location>
</feature>
<dbReference type="GO" id="GO:0015190">
    <property type="term" value="F:L-leucine transmembrane transporter activity"/>
    <property type="evidence" value="ECO:0007669"/>
    <property type="project" value="TreeGrafter"/>
</dbReference>
<keyword evidence="7 10" id="KW-1133">Transmembrane helix</keyword>
<dbReference type="GO" id="GO:0042941">
    <property type="term" value="P:D-alanine transmembrane transport"/>
    <property type="evidence" value="ECO:0007669"/>
    <property type="project" value="TreeGrafter"/>
</dbReference>
<evidence type="ECO:0000256" key="10">
    <source>
        <dbReference type="SAM" id="Phobius"/>
    </source>
</evidence>
<feature type="transmembrane region" description="Helical" evidence="10">
    <location>
        <begin position="57"/>
        <end position="75"/>
    </location>
</feature>
<dbReference type="STRING" id="1134406.ADN00_01165"/>
<dbReference type="PATRIC" id="fig|1134406.4.peg.1978"/>
<evidence type="ECO:0000313" key="12">
    <source>
        <dbReference type="Proteomes" id="UP000050417"/>
    </source>
</evidence>
<feature type="transmembrane region" description="Helical" evidence="10">
    <location>
        <begin position="305"/>
        <end position="322"/>
    </location>
</feature>
<keyword evidence="4" id="KW-0997">Cell inner membrane</keyword>
<feature type="transmembrane region" description="Helical" evidence="10">
    <location>
        <begin position="230"/>
        <end position="251"/>
    </location>
</feature>
<dbReference type="CDD" id="cd06582">
    <property type="entry name" value="TM_PBP1_LivH_like"/>
    <property type="match status" value="1"/>
</dbReference>
<dbReference type="OrthoDB" id="9807115at2"/>
<dbReference type="Pfam" id="PF02653">
    <property type="entry name" value="BPD_transp_2"/>
    <property type="match status" value="1"/>
</dbReference>
<keyword evidence="3" id="KW-1003">Cell membrane</keyword>
<dbReference type="Proteomes" id="UP000050417">
    <property type="component" value="Unassembled WGS sequence"/>
</dbReference>
<comment type="subcellular location">
    <subcellularLocation>
        <location evidence="1">Cell membrane</location>
        <topology evidence="1">Multi-pass membrane protein</topology>
    </subcellularLocation>
</comment>
<proteinExistence type="inferred from homology"/>
<evidence type="ECO:0000256" key="5">
    <source>
        <dbReference type="ARBA" id="ARBA00022692"/>
    </source>
</evidence>
<keyword evidence="8 10" id="KW-0472">Membrane</keyword>
<evidence type="ECO:0000256" key="9">
    <source>
        <dbReference type="ARBA" id="ARBA00037998"/>
    </source>
</evidence>
<dbReference type="GO" id="GO:1903806">
    <property type="term" value="P:L-isoleucine import across plasma membrane"/>
    <property type="evidence" value="ECO:0007669"/>
    <property type="project" value="TreeGrafter"/>
</dbReference>
<gene>
    <name evidence="11" type="ORF">ADN00_01165</name>
</gene>
<protein>
    <submittedName>
        <fullName evidence="11">ABC transporter permease</fullName>
    </submittedName>
</protein>
<evidence type="ECO:0000256" key="8">
    <source>
        <dbReference type="ARBA" id="ARBA00023136"/>
    </source>
</evidence>
<evidence type="ECO:0000256" key="4">
    <source>
        <dbReference type="ARBA" id="ARBA00022519"/>
    </source>
</evidence>
<evidence type="ECO:0000256" key="1">
    <source>
        <dbReference type="ARBA" id="ARBA00004651"/>
    </source>
</evidence>